<feature type="domain" description="Complex 1 LYR protein" evidence="7">
    <location>
        <begin position="21"/>
        <end position="72"/>
    </location>
</feature>
<comment type="subcellular location">
    <subcellularLocation>
        <location evidence="1">Mitochondrion</location>
    </subcellularLocation>
</comment>
<evidence type="ECO:0000256" key="3">
    <source>
        <dbReference type="ARBA" id="ARBA00022946"/>
    </source>
</evidence>
<dbReference type="InterPro" id="IPR008011">
    <property type="entry name" value="Complex1_LYR_dom"/>
</dbReference>
<comment type="function">
    <text evidence="6">Involved in efficient integration of the N-module into mitochondrial respiratory chain complex I.</text>
</comment>
<dbReference type="InterPro" id="IPR045293">
    <property type="entry name" value="Complex1_LYR_LYRM2"/>
</dbReference>
<comment type="similarity">
    <text evidence="2">Belongs to the complex I LYR family.</text>
</comment>
<proteinExistence type="inferred from homology"/>
<comment type="caution">
    <text evidence="8">The sequence shown here is derived from an EMBL/GenBank/DDBJ whole genome shotgun (WGS) entry which is preliminary data.</text>
</comment>
<accession>A0AAV6U499</accession>
<keyword evidence="9" id="KW-1185">Reference proteome</keyword>
<evidence type="ECO:0000256" key="4">
    <source>
        <dbReference type="ARBA" id="ARBA00023128"/>
    </source>
</evidence>
<organism evidence="8 9">
    <name type="scientific">Oedothorax gibbosus</name>
    <dbReference type="NCBI Taxonomy" id="931172"/>
    <lineage>
        <taxon>Eukaryota</taxon>
        <taxon>Metazoa</taxon>
        <taxon>Ecdysozoa</taxon>
        <taxon>Arthropoda</taxon>
        <taxon>Chelicerata</taxon>
        <taxon>Arachnida</taxon>
        <taxon>Araneae</taxon>
        <taxon>Araneomorphae</taxon>
        <taxon>Entelegynae</taxon>
        <taxon>Araneoidea</taxon>
        <taxon>Linyphiidae</taxon>
        <taxon>Erigoninae</taxon>
        <taxon>Oedothorax</taxon>
    </lineage>
</organism>
<evidence type="ECO:0000313" key="9">
    <source>
        <dbReference type="Proteomes" id="UP000827092"/>
    </source>
</evidence>
<evidence type="ECO:0000259" key="7">
    <source>
        <dbReference type="Pfam" id="PF05347"/>
    </source>
</evidence>
<evidence type="ECO:0000313" key="8">
    <source>
        <dbReference type="EMBL" id="KAG8178561.1"/>
    </source>
</evidence>
<evidence type="ECO:0000256" key="2">
    <source>
        <dbReference type="ARBA" id="ARBA00009508"/>
    </source>
</evidence>
<name>A0AAV6U499_9ARAC</name>
<dbReference type="CDD" id="cd20262">
    <property type="entry name" value="Complex1_LYR_LYRM2"/>
    <property type="match status" value="1"/>
</dbReference>
<sequence>MSTKSKDVLSLSQFLLRSKSLNLYRDILRTTKRIPNKEYQTELRQFVRQEFENNRQHKEEEVIKSFLNRGRQFHEELLTALSLSN</sequence>
<protein>
    <recommendedName>
        <fullName evidence="5">LYR motif-containing protein 2</fullName>
    </recommendedName>
</protein>
<dbReference type="PANTHER" id="PTHR13675">
    <property type="entry name" value="LYR MOTIF-CONTAINING PROTEIN 2"/>
    <property type="match status" value="1"/>
</dbReference>
<gene>
    <name evidence="8" type="ORF">JTE90_023252</name>
</gene>
<keyword evidence="3" id="KW-0809">Transit peptide</keyword>
<evidence type="ECO:0000256" key="5">
    <source>
        <dbReference type="ARBA" id="ARBA00026235"/>
    </source>
</evidence>
<dbReference type="AlphaFoldDB" id="A0AAV6U499"/>
<dbReference type="Proteomes" id="UP000827092">
    <property type="component" value="Unassembled WGS sequence"/>
</dbReference>
<dbReference type="EMBL" id="JAFNEN010000685">
    <property type="protein sequence ID" value="KAG8178561.1"/>
    <property type="molecule type" value="Genomic_DNA"/>
</dbReference>
<dbReference type="Pfam" id="PF05347">
    <property type="entry name" value="Complex1_LYR"/>
    <property type="match status" value="1"/>
</dbReference>
<reference evidence="8 9" key="1">
    <citation type="journal article" date="2022" name="Nat. Ecol. Evol.">
        <title>A masculinizing supergene underlies an exaggerated male reproductive morph in a spider.</title>
        <authorList>
            <person name="Hendrickx F."/>
            <person name="De Corte Z."/>
            <person name="Sonet G."/>
            <person name="Van Belleghem S.M."/>
            <person name="Kostlbacher S."/>
            <person name="Vangestel C."/>
        </authorList>
    </citation>
    <scope>NUCLEOTIDE SEQUENCE [LARGE SCALE GENOMIC DNA]</scope>
    <source>
        <strain evidence="8">W744_W776</strain>
    </source>
</reference>
<dbReference type="GO" id="GO:0005739">
    <property type="term" value="C:mitochondrion"/>
    <property type="evidence" value="ECO:0007669"/>
    <property type="project" value="UniProtKB-SubCell"/>
</dbReference>
<evidence type="ECO:0000256" key="6">
    <source>
        <dbReference type="ARBA" id="ARBA00044735"/>
    </source>
</evidence>
<dbReference type="PANTHER" id="PTHR13675:SF0">
    <property type="entry name" value="LYR MOTIF-CONTAINING PROTEIN 2"/>
    <property type="match status" value="1"/>
</dbReference>
<evidence type="ECO:0000256" key="1">
    <source>
        <dbReference type="ARBA" id="ARBA00004173"/>
    </source>
</evidence>
<keyword evidence="4" id="KW-0496">Mitochondrion</keyword>